<dbReference type="AlphaFoldDB" id="A9PDY1"/>
<organism evidence="2">
    <name type="scientific">Populus trichocarpa</name>
    <name type="common">Western balsam poplar</name>
    <name type="synonym">Populus balsamifera subsp. trichocarpa</name>
    <dbReference type="NCBI Taxonomy" id="3694"/>
    <lineage>
        <taxon>Eukaryota</taxon>
        <taxon>Viridiplantae</taxon>
        <taxon>Streptophyta</taxon>
        <taxon>Embryophyta</taxon>
        <taxon>Tracheophyta</taxon>
        <taxon>Spermatophyta</taxon>
        <taxon>Magnoliopsida</taxon>
        <taxon>eudicotyledons</taxon>
        <taxon>Gunneridae</taxon>
        <taxon>Pentapetalae</taxon>
        <taxon>rosids</taxon>
        <taxon>fabids</taxon>
        <taxon>Malpighiales</taxon>
        <taxon>Salicaceae</taxon>
        <taxon>Saliceae</taxon>
        <taxon>Populus</taxon>
    </lineage>
</organism>
<sequence length="38" mass="4452">MGSIRCPLQEILMMGKISKISSDDEGDEDWIHQDMQKW</sequence>
<feature type="compositionally biased region" description="Basic and acidic residues" evidence="1">
    <location>
        <begin position="29"/>
        <end position="38"/>
    </location>
</feature>
<dbReference type="EMBL" id="EF146514">
    <property type="protein sequence ID" value="ABK94584.1"/>
    <property type="molecule type" value="mRNA"/>
</dbReference>
<protein>
    <submittedName>
        <fullName evidence="2">Uncharacterized protein</fullName>
    </submittedName>
</protein>
<proteinExistence type="evidence at transcript level"/>
<feature type="region of interest" description="Disordered" evidence="1">
    <location>
        <begin position="19"/>
        <end position="38"/>
    </location>
</feature>
<accession>A9PDY1</accession>
<reference evidence="2" key="1">
    <citation type="journal article" date="2008" name="BMC Genomics">
        <title>Analysis of 4,664 high-quality sequence-finished poplar full-length cDNA clones and their utility for the discovery of genes responding to insect feeding.</title>
        <authorList>
            <person name="Ralph S.G."/>
            <person name="Chun H.J."/>
            <person name="Cooper D."/>
            <person name="Kirkpatrick R."/>
            <person name="Kolosova N."/>
            <person name="Gunter L."/>
            <person name="Tuskan G.A."/>
            <person name="Douglas C.J."/>
            <person name="Holt R.A."/>
            <person name="Jones S.J."/>
            <person name="Marra M.A."/>
            <person name="Bohlmann J."/>
        </authorList>
    </citation>
    <scope>NUCLEOTIDE SEQUENCE</scope>
    <source>
        <tissue evidence="2">Phloem and cambium</tissue>
    </source>
</reference>
<name>A9PDY1_POPTR</name>
<evidence type="ECO:0000256" key="1">
    <source>
        <dbReference type="SAM" id="MobiDB-lite"/>
    </source>
</evidence>
<evidence type="ECO:0000313" key="2">
    <source>
        <dbReference type="EMBL" id="ABK94584.1"/>
    </source>
</evidence>